<feature type="region of interest" description="Disordered" evidence="1">
    <location>
        <begin position="45"/>
        <end position="78"/>
    </location>
</feature>
<feature type="compositionally biased region" description="Basic and acidic residues" evidence="1">
    <location>
        <begin position="294"/>
        <end position="304"/>
    </location>
</feature>
<dbReference type="AlphaFoldDB" id="A0A482V7X5"/>
<feature type="compositionally biased region" description="Polar residues" evidence="1">
    <location>
        <begin position="50"/>
        <end position="60"/>
    </location>
</feature>
<feature type="compositionally biased region" description="Basic and acidic residues" evidence="1">
    <location>
        <begin position="365"/>
        <end position="379"/>
    </location>
</feature>
<feature type="region of interest" description="Disordered" evidence="1">
    <location>
        <begin position="289"/>
        <end position="397"/>
    </location>
</feature>
<sequence length="397" mass="45344">MELQRGVCSLCLENGKVCTPSDAEDFSKFLPRILYENFLTEAEPQLAASGKSSKLSPKQNDTPKRKSQSKSPPSSKKRKIFNNCFTYLQPLCNNDYHVDDKHKSDNRLYKKIAYVNLKDVKNIKETPKVRPIIKIKLKPKGKRGEKEKNTSKIENEYLVENSFKTQPYVKLCKSEEIPNKVELQLEKFKSRRHSSYVDEQQIVEEPEENIEKAIEETPKAANVTNLVPKRRVSLYAEPNDGESEEKSDTQTNSDESNQIVASYIKDATFNDNNKRDLLKEIGENNVDNNIEENGIEKSVHKTNEDAEMQQTDDKNNGTNSKEYTQFGDQKNFEKEAFDSSVSFHDSSGKTSPKNDSNNEGSDSDTSDKLKNTGNRERDSLNGSERKKKRVTFSDQIN</sequence>
<comment type="caution">
    <text evidence="2">The sequence shown here is derived from an EMBL/GenBank/DDBJ whole genome shotgun (WGS) entry which is preliminary data.</text>
</comment>
<dbReference type="EMBL" id="QDEB01129445">
    <property type="protein sequence ID" value="RZB39294.1"/>
    <property type="molecule type" value="Genomic_DNA"/>
</dbReference>
<evidence type="ECO:0000313" key="3">
    <source>
        <dbReference type="Proteomes" id="UP000292052"/>
    </source>
</evidence>
<accession>A0A482V7X5</accession>
<reference evidence="2 3" key="1">
    <citation type="submission" date="2017-03" db="EMBL/GenBank/DDBJ databases">
        <title>Genome of the blue death feigning beetle - Asbolus verrucosus.</title>
        <authorList>
            <person name="Rider S.D."/>
        </authorList>
    </citation>
    <scope>NUCLEOTIDE SEQUENCE [LARGE SCALE GENOMIC DNA]</scope>
    <source>
        <strain evidence="2">Butters</strain>
        <tissue evidence="2">Head and leg muscle</tissue>
    </source>
</reference>
<name>A0A482V7X5_ASBVE</name>
<organism evidence="2 3">
    <name type="scientific">Asbolus verrucosus</name>
    <name type="common">Desert ironclad beetle</name>
    <dbReference type="NCBI Taxonomy" id="1661398"/>
    <lineage>
        <taxon>Eukaryota</taxon>
        <taxon>Metazoa</taxon>
        <taxon>Ecdysozoa</taxon>
        <taxon>Arthropoda</taxon>
        <taxon>Hexapoda</taxon>
        <taxon>Insecta</taxon>
        <taxon>Pterygota</taxon>
        <taxon>Neoptera</taxon>
        <taxon>Endopterygota</taxon>
        <taxon>Coleoptera</taxon>
        <taxon>Polyphaga</taxon>
        <taxon>Cucujiformia</taxon>
        <taxon>Tenebrionidae</taxon>
        <taxon>Pimeliinae</taxon>
        <taxon>Asbolus</taxon>
    </lineage>
</organism>
<dbReference type="OrthoDB" id="6779014at2759"/>
<protein>
    <submittedName>
        <fullName evidence="2">Muscle M-line assembly protein unc-89-like</fullName>
    </submittedName>
</protein>
<feature type="compositionally biased region" description="Polar residues" evidence="1">
    <location>
        <begin position="316"/>
        <end position="328"/>
    </location>
</feature>
<dbReference type="Proteomes" id="UP000292052">
    <property type="component" value="Unassembled WGS sequence"/>
</dbReference>
<feature type="compositionally biased region" description="Polar residues" evidence="1">
    <location>
        <begin position="339"/>
        <end position="360"/>
    </location>
</feature>
<keyword evidence="3" id="KW-1185">Reference proteome</keyword>
<gene>
    <name evidence="2" type="ORF">BDFB_006419</name>
</gene>
<evidence type="ECO:0000256" key="1">
    <source>
        <dbReference type="SAM" id="MobiDB-lite"/>
    </source>
</evidence>
<evidence type="ECO:0000313" key="2">
    <source>
        <dbReference type="EMBL" id="RZB39294.1"/>
    </source>
</evidence>
<proteinExistence type="predicted"/>
<feature type="region of interest" description="Disordered" evidence="1">
    <location>
        <begin position="236"/>
        <end position="256"/>
    </location>
</feature>